<organism evidence="2 3">
    <name type="scientific">Lithospermum erythrorhizon</name>
    <name type="common">Purple gromwell</name>
    <name type="synonym">Lithospermum officinale var. erythrorhizon</name>
    <dbReference type="NCBI Taxonomy" id="34254"/>
    <lineage>
        <taxon>Eukaryota</taxon>
        <taxon>Viridiplantae</taxon>
        <taxon>Streptophyta</taxon>
        <taxon>Embryophyta</taxon>
        <taxon>Tracheophyta</taxon>
        <taxon>Spermatophyta</taxon>
        <taxon>Magnoliopsida</taxon>
        <taxon>eudicotyledons</taxon>
        <taxon>Gunneridae</taxon>
        <taxon>Pentapetalae</taxon>
        <taxon>asterids</taxon>
        <taxon>lamiids</taxon>
        <taxon>Boraginales</taxon>
        <taxon>Boraginaceae</taxon>
        <taxon>Boraginoideae</taxon>
        <taxon>Lithospermeae</taxon>
        <taxon>Lithospermum</taxon>
    </lineage>
</organism>
<keyword evidence="3" id="KW-1185">Reference proteome</keyword>
<dbReference type="InterPro" id="IPR013103">
    <property type="entry name" value="RVT_2"/>
</dbReference>
<sequence length="257" mass="29797">MQVELKALEDNQIWKLVDLPQGKGHIGCKWVYKVKCKIDDSVDKYKARLIAKGYNQVEGRDYFESFSPVAKTVTVRFLLALAATKHWNLHQLDVNNTFLHGYLDEEVYMKPPDGYTKAQDNQLLVYVDDILIAGPSEEDILVVKQFLHDKFTIKDLGVAKNFLGIEIARASSGMYLSRRKYVNDIVQDLRMEHCTAVATPLQVYWQGYDPDSPLLEDPSIYRRLVGRLLYLDFTRPDLTHVVYHLSEFMQQPTQNHW</sequence>
<keyword evidence="2" id="KW-0472">Membrane</keyword>
<dbReference type="PANTHER" id="PTHR11439">
    <property type="entry name" value="GAG-POL-RELATED RETROTRANSPOSON"/>
    <property type="match status" value="1"/>
</dbReference>
<dbReference type="AlphaFoldDB" id="A0AAV3P0S3"/>
<feature type="domain" description="Reverse transcriptase Ty1/copia-type" evidence="1">
    <location>
        <begin position="121"/>
        <end position="201"/>
    </location>
</feature>
<name>A0AAV3P0S3_LITER</name>
<evidence type="ECO:0000313" key="2">
    <source>
        <dbReference type="EMBL" id="GAA0143795.1"/>
    </source>
</evidence>
<dbReference type="EMBL" id="BAABME010000562">
    <property type="protein sequence ID" value="GAA0143795.1"/>
    <property type="molecule type" value="Genomic_DNA"/>
</dbReference>
<gene>
    <name evidence="2" type="ORF">LIER_04396</name>
</gene>
<keyword evidence="2" id="KW-0675">Receptor</keyword>
<dbReference type="InterPro" id="IPR043502">
    <property type="entry name" value="DNA/RNA_pol_sf"/>
</dbReference>
<evidence type="ECO:0000313" key="3">
    <source>
        <dbReference type="Proteomes" id="UP001454036"/>
    </source>
</evidence>
<dbReference type="Pfam" id="PF07727">
    <property type="entry name" value="RVT_2"/>
    <property type="match status" value="2"/>
</dbReference>
<dbReference type="Proteomes" id="UP001454036">
    <property type="component" value="Unassembled WGS sequence"/>
</dbReference>
<evidence type="ECO:0000259" key="1">
    <source>
        <dbReference type="Pfam" id="PF07727"/>
    </source>
</evidence>
<proteinExistence type="predicted"/>
<feature type="domain" description="Reverse transcriptase Ty1/copia-type" evidence="1">
    <location>
        <begin position="11"/>
        <end position="119"/>
    </location>
</feature>
<comment type="caution">
    <text evidence="2">The sequence shown here is derived from an EMBL/GenBank/DDBJ whole genome shotgun (WGS) entry which is preliminary data.</text>
</comment>
<protein>
    <submittedName>
        <fullName evidence="2">Transmembrane signal receptor</fullName>
    </submittedName>
</protein>
<accession>A0AAV3P0S3</accession>
<keyword evidence="2" id="KW-0812">Transmembrane</keyword>
<dbReference type="PANTHER" id="PTHR11439:SF470">
    <property type="entry name" value="CYSTEINE-RICH RLK (RECEPTOR-LIKE PROTEIN KINASE) 8"/>
    <property type="match status" value="1"/>
</dbReference>
<dbReference type="SUPFAM" id="SSF56672">
    <property type="entry name" value="DNA/RNA polymerases"/>
    <property type="match status" value="1"/>
</dbReference>
<reference evidence="2 3" key="1">
    <citation type="submission" date="2024-01" db="EMBL/GenBank/DDBJ databases">
        <title>The complete chloroplast genome sequence of Lithospermum erythrorhizon: insights into the phylogenetic relationship among Boraginaceae species and the maternal lineages of purple gromwells.</title>
        <authorList>
            <person name="Okada T."/>
            <person name="Watanabe K."/>
        </authorList>
    </citation>
    <scope>NUCLEOTIDE SEQUENCE [LARGE SCALE GENOMIC DNA]</scope>
</reference>